<protein>
    <submittedName>
        <fullName evidence="3">Cell division protein FtsB</fullName>
    </submittedName>
</protein>
<dbReference type="GO" id="GO:0051301">
    <property type="term" value="P:cell division"/>
    <property type="evidence" value="ECO:0007669"/>
    <property type="project" value="UniProtKB-KW"/>
</dbReference>
<gene>
    <name evidence="3" type="ORF">EZS26_001283</name>
</gene>
<evidence type="ECO:0000256" key="1">
    <source>
        <dbReference type="SAM" id="Coils"/>
    </source>
</evidence>
<name>A0A5M8P1Z5_9BACT</name>
<keyword evidence="1" id="KW-0175">Coiled coil</keyword>
<dbReference type="AlphaFoldDB" id="A0A5M8P1Z5"/>
<proteinExistence type="predicted"/>
<dbReference type="Pfam" id="PF04977">
    <property type="entry name" value="DivIC"/>
    <property type="match status" value="1"/>
</dbReference>
<reference evidence="3 4" key="1">
    <citation type="submission" date="2019-03" db="EMBL/GenBank/DDBJ databases">
        <title>Single cell metagenomics reveals metabolic interactions within the superorganism composed of flagellate Streblomastix strix and complex community of Bacteroidetes bacteria on its surface.</title>
        <authorList>
            <person name="Treitli S.C."/>
            <person name="Kolisko M."/>
            <person name="Husnik F."/>
            <person name="Keeling P."/>
            <person name="Hampl V."/>
        </authorList>
    </citation>
    <scope>NUCLEOTIDE SEQUENCE [LARGE SCALE GENOMIC DNA]</scope>
    <source>
        <strain evidence="3">St1</strain>
    </source>
</reference>
<keyword evidence="3" id="KW-0132">Cell division</keyword>
<organism evidence="3 4">
    <name type="scientific">Candidatus Ordinivivax streblomastigis</name>
    <dbReference type="NCBI Taxonomy" id="2540710"/>
    <lineage>
        <taxon>Bacteria</taxon>
        <taxon>Pseudomonadati</taxon>
        <taxon>Bacteroidota</taxon>
        <taxon>Bacteroidia</taxon>
        <taxon>Bacteroidales</taxon>
        <taxon>Candidatus Ordinivivax</taxon>
    </lineage>
</organism>
<keyword evidence="2" id="KW-1133">Transmembrane helix</keyword>
<comment type="caution">
    <text evidence="3">The sequence shown here is derived from an EMBL/GenBank/DDBJ whole genome shotgun (WGS) entry which is preliminary data.</text>
</comment>
<accession>A0A5M8P1Z5</accession>
<keyword evidence="2" id="KW-0472">Membrane</keyword>
<dbReference type="Proteomes" id="UP000324575">
    <property type="component" value="Unassembled WGS sequence"/>
</dbReference>
<sequence>MYNYKTKIVIVGLISNPNYSKVQNYSVLLSKLIFMKRAQELWNSLRGQLNKYWITVMIFVFFTFIVGDGSIFKRIDYDSQIRQLEKKIQYYNQQKEENTRKLEALHSDNESLEKLAREQYNMVKPNEELFLIKE</sequence>
<keyword evidence="3" id="KW-0131">Cell cycle</keyword>
<evidence type="ECO:0000313" key="3">
    <source>
        <dbReference type="EMBL" id="KAA6302451.1"/>
    </source>
</evidence>
<dbReference type="EMBL" id="SNRX01000007">
    <property type="protein sequence ID" value="KAA6302451.1"/>
    <property type="molecule type" value="Genomic_DNA"/>
</dbReference>
<feature type="transmembrane region" description="Helical" evidence="2">
    <location>
        <begin position="52"/>
        <end position="72"/>
    </location>
</feature>
<dbReference type="InterPro" id="IPR007060">
    <property type="entry name" value="FtsL/DivIC"/>
</dbReference>
<keyword evidence="2" id="KW-0812">Transmembrane</keyword>
<feature type="coiled-coil region" evidence="1">
    <location>
        <begin position="74"/>
        <end position="115"/>
    </location>
</feature>
<evidence type="ECO:0000313" key="4">
    <source>
        <dbReference type="Proteomes" id="UP000324575"/>
    </source>
</evidence>
<evidence type="ECO:0000256" key="2">
    <source>
        <dbReference type="SAM" id="Phobius"/>
    </source>
</evidence>